<evidence type="ECO:0007829" key="5">
    <source>
        <dbReference type="PDB" id="7O9V"/>
    </source>
</evidence>
<dbReference type="SMR" id="A0A1V1P2N3"/>
<dbReference type="InterPro" id="IPR028994">
    <property type="entry name" value="Integrin_alpha_N"/>
</dbReference>
<dbReference type="SUPFAM" id="SSF69318">
    <property type="entry name" value="Integrin alpha N-terminal domain"/>
    <property type="match status" value="1"/>
</dbReference>
<dbReference type="InterPro" id="IPR013783">
    <property type="entry name" value="Ig-like_fold"/>
</dbReference>
<dbReference type="SMART" id="SM00060">
    <property type="entry name" value="FN3"/>
    <property type="match status" value="4"/>
</dbReference>
<dbReference type="SUPFAM" id="SSF49265">
    <property type="entry name" value="Fibronectin type III"/>
    <property type="match status" value="1"/>
</dbReference>
<dbReference type="PDB" id="7O9V">
    <property type="method" value="X-ray"/>
    <property type="resolution" value="1.99 A"/>
    <property type="chains" value="A/B/C=220-220, A/B/C=238-239, A/B/C=241-241, A/B/C=244-275"/>
</dbReference>
<feature type="domain" description="Fibronectin type-III" evidence="2">
    <location>
        <begin position="1003"/>
        <end position="1097"/>
    </location>
</feature>
<evidence type="ECO:0000256" key="1">
    <source>
        <dbReference type="ARBA" id="ARBA00022729"/>
    </source>
</evidence>
<evidence type="ECO:0000313" key="4">
    <source>
        <dbReference type="Proteomes" id="UP000189670"/>
    </source>
</evidence>
<dbReference type="AlphaFoldDB" id="A0A1V1P2N3"/>
<dbReference type="Pfam" id="PF13517">
    <property type="entry name" value="FG-GAP_3"/>
    <property type="match status" value="2"/>
</dbReference>
<sequence length="1208" mass="130636">MDLSLSNKANTADILPKNQLYTKAEIDLSLAEKANAVNVYPKTQLYTKSELDNALTAKLNVSEFTGDTIKQKLNVLSDGKTVTNEQISLLDSIALKANTDEIYTRSQLYTKSEIDQSFSEIATTDDVYLKSQLYTKSEVDSALSAKVNTSDFTGQSIKEKLNTLSDGKTLTSEQVASINTISQKANSQDVYNKTDLYTKYEIANSLSRKLDASQYTAEIIKEKLNTLSDGKTVTDEQIASINTISQKANSQDVYNKTDLYPKTDLYTKTEMDTALSGKINATDNSVQTSNLVNAAVTADKIADNAIGDSKLASNAVRSRHIADQSVTSKKLYRNAYVVNGDVLLTSDNAGMVVVEQNTLLDITITLPEASLYTGISYIIKKTNPNAYTVTIKGWIDTCENPLLKYKNSFVEITSDGIHWRIVSEYLFFHDTIPVPGNFGEITVLDNGELNVVSFSWIPAIDNWSPHAELEYAVCVGQTADEIQSVSLCEQHITQNFVPGITSLDVSGLPSATLLYANVIVKDPAGNAAIYHTVQFQADFVNPIPGGGSGNAIAQINASRSAITVQWHPATDNSTAQNDMQYRLYYSSSPNLQSISEIQANGTAVGNWSENITSGEIAGLDLNADVYVNVLVKDQAGNISTYAQAMVSTLPYFIEAISLDGIAYNGNIAFGDVDADADLDIVVSGQGDSGRMLRLYYQNNGSFQSFINASGVEKSWISLGDYDRNGSFEWLITGCDASAKLTRLLQNNFSNISISLENICDGTNAMMDYNNDGALDIFLSGYQSNGDRATLLYQNKNLSFEWVNTAFLPIAESASDWGDYDNDGDLDLIICGISSTGKVSKIYRNDGDGVFTDTLVSLPGVSNGEVKWGDYDSDGDLDLFITGLGISGKIAAIYNNSGSVLSDINAGLTPVENSTIALGDYDSDGDLDLAVAGNTAAGRRTIIYNNENGLFTNSLIPITGVEGDIEWGDYDNDDDLDLLIAGMADSGRYAGIYQNIINQANTSPSVPTQLSVTIQGDDVLFSWAASADSETPYSGLSYNLRVGSSPQGVDIISPLSLSNGKLFAPIHGMTYQRSYTLKTKLAAGTYYWSVQAIDAGYKASAFSSDYGFTITDSLPEPGDNGIINISEITATSVALTWTVATDDQSAAADLQYRIYTATTNYQNNIADWQANGTAVNDWSNDISAGSVSNLSSATPYYFQLLVRDQGGEY</sequence>
<organism evidence="3 4">
    <name type="scientific">Candidatus Magnetoglobus multicellularis str. Araruama</name>
    <dbReference type="NCBI Taxonomy" id="890399"/>
    <lineage>
        <taxon>Bacteria</taxon>
        <taxon>Pseudomonadati</taxon>
        <taxon>Thermodesulfobacteriota</taxon>
        <taxon>Desulfobacteria</taxon>
        <taxon>Desulfobacterales</taxon>
        <taxon>Desulfobacteraceae</taxon>
        <taxon>Candidatus Magnetoglobus</taxon>
    </lineage>
</organism>
<comment type="caution">
    <text evidence="3">The sequence shown here is derived from an EMBL/GenBank/DDBJ whole genome shotgun (WGS) entry which is preliminary data.</text>
</comment>
<keyword evidence="1" id="KW-0732">Signal</keyword>
<proteinExistence type="evidence at protein level"/>
<feature type="domain" description="Fibronectin type-III" evidence="2">
    <location>
        <begin position="435"/>
        <end position="527"/>
    </location>
</feature>
<keyword evidence="5" id="KW-0002">3D-structure</keyword>
<evidence type="ECO:0000313" key="3">
    <source>
        <dbReference type="EMBL" id="ETR68995.1"/>
    </source>
</evidence>
<dbReference type="InterPro" id="IPR013517">
    <property type="entry name" value="FG-GAP"/>
</dbReference>
<dbReference type="Proteomes" id="UP000189670">
    <property type="component" value="Unassembled WGS sequence"/>
</dbReference>
<gene>
    <name evidence="3" type="ORF">OMM_04225</name>
</gene>
<dbReference type="Gene3D" id="2.60.40.10">
    <property type="entry name" value="Immunoglobulins"/>
    <property type="match status" value="3"/>
</dbReference>
<dbReference type="EMBL" id="ATBP01000768">
    <property type="protein sequence ID" value="ETR68995.1"/>
    <property type="molecule type" value="Genomic_DNA"/>
</dbReference>
<reference evidence="4" key="1">
    <citation type="submission" date="2012-11" db="EMBL/GenBank/DDBJ databases">
        <authorList>
            <person name="Lucero-Rivera Y.E."/>
            <person name="Tovar-Ramirez D."/>
        </authorList>
    </citation>
    <scope>NUCLEOTIDE SEQUENCE [LARGE SCALE GENOMIC DNA]</scope>
    <source>
        <strain evidence="4">Araruama</strain>
    </source>
</reference>
<dbReference type="InterPro" id="IPR036116">
    <property type="entry name" value="FN3_sf"/>
</dbReference>
<evidence type="ECO:0000259" key="2">
    <source>
        <dbReference type="SMART" id="SM00060"/>
    </source>
</evidence>
<dbReference type="PANTHER" id="PTHR46580">
    <property type="entry name" value="SENSOR KINASE-RELATED"/>
    <property type="match status" value="1"/>
</dbReference>
<protein>
    <recommendedName>
        <fullName evidence="2">Fibronectin type-III domain-containing protein</fullName>
    </recommendedName>
</protein>
<feature type="domain" description="Fibronectin type-III" evidence="2">
    <location>
        <begin position="544"/>
        <end position="638"/>
    </location>
</feature>
<dbReference type="PANTHER" id="PTHR46580:SF4">
    <property type="entry name" value="ATP_GTP-BINDING PROTEIN"/>
    <property type="match status" value="1"/>
</dbReference>
<dbReference type="InterPro" id="IPR003961">
    <property type="entry name" value="FN3_dom"/>
</dbReference>
<feature type="domain" description="Fibronectin type-III" evidence="2">
    <location>
        <begin position="1113"/>
        <end position="1208"/>
    </location>
</feature>
<dbReference type="CDD" id="cd00063">
    <property type="entry name" value="FN3"/>
    <property type="match status" value="1"/>
</dbReference>
<accession>A0A1V1P2N3</accession>
<name>A0A1V1P2N3_9BACT</name>
<reference evidence="5" key="2">
    <citation type="submission" date="2021-04" db="PDB data bank">
        <title>hypothetical protein OMM_04225 residues 244-274 from Candidatus Magnetoglobus multicellularis fused to GCN4 adaptors.</title>
        <authorList>
            <person name="Adlakha J."/>
        </authorList>
    </citation>
    <scope>X-RAY CRYSTALLOGRAPHY (1.99 ANGSTROMS) OF 220-220; 238-239; 241-241 AND 244-275</scope>
</reference>